<sequence>MDEKASPAMPEALPLGQGVPVWKKADVTVWQGIFAPKGTPPSVIAEEAGVTPIGAGPEEFSRFIKSEHAKFAEVVARGNVKAE</sequence>
<comment type="caution">
    <text evidence="1">The sequence shown here is derived from an EMBL/GenBank/DDBJ whole genome shotgun (WGS) entry which is preliminary data.</text>
</comment>
<protein>
    <recommendedName>
        <fullName evidence="3">Tripartite tricarboxylate transporter substrate binding protein</fullName>
    </recommendedName>
</protein>
<dbReference type="Gene3D" id="3.40.190.150">
    <property type="entry name" value="Bordetella uptake gene, domain 1"/>
    <property type="match status" value="1"/>
</dbReference>
<proteinExistence type="predicted"/>
<dbReference type="RefSeq" id="WP_286661263.1">
    <property type="nucleotide sequence ID" value="NZ_JASZYV010000003.1"/>
</dbReference>
<evidence type="ECO:0008006" key="3">
    <source>
        <dbReference type="Google" id="ProtNLM"/>
    </source>
</evidence>
<accession>A0ABT7NE21</accession>
<dbReference type="EMBL" id="JASZYV010000003">
    <property type="protein sequence ID" value="MDM0046176.1"/>
    <property type="molecule type" value="Genomic_DNA"/>
</dbReference>
<dbReference type="InterPro" id="IPR042100">
    <property type="entry name" value="Bug_dom1"/>
</dbReference>
<gene>
    <name evidence="1" type="ORF">QTH91_16920</name>
</gene>
<evidence type="ECO:0000313" key="1">
    <source>
        <dbReference type="EMBL" id="MDM0046176.1"/>
    </source>
</evidence>
<reference evidence="1" key="1">
    <citation type="submission" date="2023-06" db="EMBL/GenBank/DDBJ databases">
        <authorList>
            <person name="Jiang Y."/>
            <person name="Liu Q."/>
        </authorList>
    </citation>
    <scope>NUCLEOTIDE SEQUENCE</scope>
    <source>
        <strain evidence="1">CGMCC 1.12089</strain>
    </source>
</reference>
<dbReference type="Proteomes" id="UP001174908">
    <property type="component" value="Unassembled WGS sequence"/>
</dbReference>
<organism evidence="1 2">
    <name type="scientific">Variovorax dokdonensis</name>
    <dbReference type="NCBI Taxonomy" id="344883"/>
    <lineage>
        <taxon>Bacteria</taxon>
        <taxon>Pseudomonadati</taxon>
        <taxon>Pseudomonadota</taxon>
        <taxon>Betaproteobacteria</taxon>
        <taxon>Burkholderiales</taxon>
        <taxon>Comamonadaceae</taxon>
        <taxon>Variovorax</taxon>
    </lineage>
</organism>
<evidence type="ECO:0000313" key="2">
    <source>
        <dbReference type="Proteomes" id="UP001174908"/>
    </source>
</evidence>
<keyword evidence="2" id="KW-1185">Reference proteome</keyword>
<name>A0ABT7NE21_9BURK</name>